<comment type="caution">
    <text evidence="2">The sequence shown here is derived from an EMBL/GenBank/DDBJ whole genome shotgun (WGS) entry which is preliminary data.</text>
</comment>
<dbReference type="Proteomes" id="UP000093000">
    <property type="component" value="Unassembled WGS sequence"/>
</dbReference>
<evidence type="ECO:0000256" key="1">
    <source>
        <dbReference type="SAM" id="Phobius"/>
    </source>
</evidence>
<name>A0A1C7NJS0_9FUNG</name>
<accession>A0A1C7NJS0</accession>
<feature type="transmembrane region" description="Helical" evidence="1">
    <location>
        <begin position="64"/>
        <end position="84"/>
    </location>
</feature>
<reference evidence="2 3" key="1">
    <citation type="submission" date="2016-03" db="EMBL/GenBank/DDBJ databases">
        <title>Choanephora cucurbitarum.</title>
        <authorList>
            <person name="Min B."/>
            <person name="Park H."/>
            <person name="Park J.-H."/>
            <person name="Shin H.-D."/>
            <person name="Choi I.-G."/>
        </authorList>
    </citation>
    <scope>NUCLEOTIDE SEQUENCE [LARGE SCALE GENOMIC DNA]</scope>
    <source>
        <strain evidence="2 3">KUS-F28377</strain>
    </source>
</reference>
<dbReference type="InParanoid" id="A0A1C7NJS0"/>
<keyword evidence="1" id="KW-1133">Transmembrane helix</keyword>
<keyword evidence="3" id="KW-1185">Reference proteome</keyword>
<dbReference type="AlphaFoldDB" id="A0A1C7NJS0"/>
<organism evidence="2 3">
    <name type="scientific">Choanephora cucurbitarum</name>
    <dbReference type="NCBI Taxonomy" id="101091"/>
    <lineage>
        <taxon>Eukaryota</taxon>
        <taxon>Fungi</taxon>
        <taxon>Fungi incertae sedis</taxon>
        <taxon>Mucoromycota</taxon>
        <taxon>Mucoromycotina</taxon>
        <taxon>Mucoromycetes</taxon>
        <taxon>Mucorales</taxon>
        <taxon>Mucorineae</taxon>
        <taxon>Choanephoraceae</taxon>
        <taxon>Choanephoroideae</taxon>
        <taxon>Choanephora</taxon>
    </lineage>
</organism>
<evidence type="ECO:0000313" key="3">
    <source>
        <dbReference type="Proteomes" id="UP000093000"/>
    </source>
</evidence>
<dbReference type="OrthoDB" id="2284923at2759"/>
<protein>
    <submittedName>
        <fullName evidence="2">Uncharacterized protein</fullName>
    </submittedName>
</protein>
<keyword evidence="1" id="KW-0812">Transmembrane</keyword>
<gene>
    <name evidence="2" type="ORF">A0J61_02705</name>
</gene>
<evidence type="ECO:0000313" key="2">
    <source>
        <dbReference type="EMBL" id="OBZ89238.1"/>
    </source>
</evidence>
<keyword evidence="1" id="KW-0472">Membrane</keyword>
<proteinExistence type="predicted"/>
<dbReference type="EMBL" id="LUGH01000106">
    <property type="protein sequence ID" value="OBZ89238.1"/>
    <property type="molecule type" value="Genomic_DNA"/>
</dbReference>
<sequence length="104" mass="11922">MTACLCSYVVNCGILASLSFFNRMLSTSLPLPIHSLSPDTELCAHFRRYWQDQFKRQMAKQASLGRSVLLHACCLYTFILYLPMKTTARSRLVCWRLGLFAKPL</sequence>